<dbReference type="Pfam" id="PF22998">
    <property type="entry name" value="GNAT_LYC1-like"/>
    <property type="match status" value="1"/>
</dbReference>
<dbReference type="InterPro" id="IPR016181">
    <property type="entry name" value="Acyl_CoA_acyltransferase"/>
</dbReference>
<feature type="domain" description="LYC1 C-terminal" evidence="1">
    <location>
        <begin position="192"/>
        <end position="374"/>
    </location>
</feature>
<dbReference type="InterPro" id="IPR053013">
    <property type="entry name" value="LAT"/>
</dbReference>
<dbReference type="Gene3D" id="3.40.630.30">
    <property type="match status" value="1"/>
</dbReference>
<protein>
    <recommendedName>
        <fullName evidence="1">LYC1 C-terminal domain-containing protein</fullName>
    </recommendedName>
</protein>
<sequence>MADFPELSVFAATSAQIDESRKRTHASWSRGLSVEAYVERDNIMDLQEHAADGKLVTWVLAPRSDPTSLDFKCSCETYRRMGIVAHPSSTSASSVVCYGIASVYTPPQHRGHGYASLMMSLLHWVLAPRSSLPAEFPAIWGAPPAPHLQDAVFSVLYSDVGRTFYARCGPEPSPDRPLGWITKSPVSTQWDLPPVPTVGDTPAWKWLSRADCLDVWEQDSALIQAEAAVLAGAKGRTVCAFLPDNGVAQFNIQRLMTFGAGLQPVYPPEPWGVQLIGEEQLTFATWTFEPGTKVMVITRLRVSPVAFPKLLEAVSSKARELGFETVETWNLPHELKEVAKGTRTFERDEHLPAVKWYGGEPDDSVEWIFNEKYVSLGWFLDDGLTRHYCRFCWC</sequence>
<dbReference type="SUPFAM" id="SSF55729">
    <property type="entry name" value="Acyl-CoA N-acyltransferases (Nat)"/>
    <property type="match status" value="1"/>
</dbReference>
<name>A0A0C3PTI3_PHLG1</name>
<keyword evidence="3" id="KW-1185">Reference proteome</keyword>
<dbReference type="STRING" id="745531.A0A0C3PTI3"/>
<dbReference type="Proteomes" id="UP000053257">
    <property type="component" value="Unassembled WGS sequence"/>
</dbReference>
<dbReference type="HOGENOM" id="CLU_038171_2_0_1"/>
<dbReference type="PANTHER" id="PTHR34815">
    <property type="entry name" value="LYSINE ACETYLTRANSFERASE"/>
    <property type="match status" value="1"/>
</dbReference>
<evidence type="ECO:0000313" key="3">
    <source>
        <dbReference type="Proteomes" id="UP000053257"/>
    </source>
</evidence>
<accession>A0A0C3PTI3</accession>
<proteinExistence type="predicted"/>
<dbReference type="PANTHER" id="PTHR34815:SF2">
    <property type="entry name" value="N-ACETYLTRANSFERASE DOMAIN-CONTAINING PROTEIN"/>
    <property type="match status" value="1"/>
</dbReference>
<dbReference type="AlphaFoldDB" id="A0A0C3PTI3"/>
<dbReference type="OrthoDB" id="2020070at2759"/>
<evidence type="ECO:0000259" key="1">
    <source>
        <dbReference type="Pfam" id="PF22998"/>
    </source>
</evidence>
<gene>
    <name evidence="2" type="ORF">PHLGIDRAFT_65013</name>
</gene>
<evidence type="ECO:0000313" key="2">
    <source>
        <dbReference type="EMBL" id="KIP10833.1"/>
    </source>
</evidence>
<organism evidence="2 3">
    <name type="scientific">Phlebiopsis gigantea (strain 11061_1 CR5-6)</name>
    <name type="common">White-rot fungus</name>
    <name type="synonym">Peniophora gigantea</name>
    <dbReference type="NCBI Taxonomy" id="745531"/>
    <lineage>
        <taxon>Eukaryota</taxon>
        <taxon>Fungi</taxon>
        <taxon>Dikarya</taxon>
        <taxon>Basidiomycota</taxon>
        <taxon>Agaricomycotina</taxon>
        <taxon>Agaricomycetes</taxon>
        <taxon>Polyporales</taxon>
        <taxon>Phanerochaetaceae</taxon>
        <taxon>Phlebiopsis</taxon>
    </lineage>
</organism>
<dbReference type="InterPro" id="IPR055100">
    <property type="entry name" value="GNAT_LYC1-like"/>
</dbReference>
<dbReference type="EMBL" id="KN840451">
    <property type="protein sequence ID" value="KIP10833.1"/>
    <property type="molecule type" value="Genomic_DNA"/>
</dbReference>
<reference evidence="2 3" key="1">
    <citation type="journal article" date="2014" name="PLoS Genet.">
        <title>Analysis of the Phlebiopsis gigantea genome, transcriptome and secretome provides insight into its pioneer colonization strategies of wood.</title>
        <authorList>
            <person name="Hori C."/>
            <person name="Ishida T."/>
            <person name="Igarashi K."/>
            <person name="Samejima M."/>
            <person name="Suzuki H."/>
            <person name="Master E."/>
            <person name="Ferreira P."/>
            <person name="Ruiz-Duenas F.J."/>
            <person name="Held B."/>
            <person name="Canessa P."/>
            <person name="Larrondo L.F."/>
            <person name="Schmoll M."/>
            <person name="Druzhinina I.S."/>
            <person name="Kubicek C.P."/>
            <person name="Gaskell J.A."/>
            <person name="Kersten P."/>
            <person name="St John F."/>
            <person name="Glasner J."/>
            <person name="Sabat G."/>
            <person name="Splinter BonDurant S."/>
            <person name="Syed K."/>
            <person name="Yadav J."/>
            <person name="Mgbeahuruike A.C."/>
            <person name="Kovalchuk A."/>
            <person name="Asiegbu F.O."/>
            <person name="Lackner G."/>
            <person name="Hoffmeister D."/>
            <person name="Rencoret J."/>
            <person name="Gutierrez A."/>
            <person name="Sun H."/>
            <person name="Lindquist E."/>
            <person name="Barry K."/>
            <person name="Riley R."/>
            <person name="Grigoriev I.V."/>
            <person name="Henrissat B."/>
            <person name="Kues U."/>
            <person name="Berka R.M."/>
            <person name="Martinez A.T."/>
            <person name="Covert S.F."/>
            <person name="Blanchette R.A."/>
            <person name="Cullen D."/>
        </authorList>
    </citation>
    <scope>NUCLEOTIDE SEQUENCE [LARGE SCALE GENOMIC DNA]</scope>
    <source>
        <strain evidence="2 3">11061_1 CR5-6</strain>
    </source>
</reference>